<sequence>PLLAVRVHERVVAVRIPERPLEQQVLNQESVLRHNPEVGEEGGESLDHSNLPVRQRYQPFINQFVRVRVSRLALHDVRLGLLVSERDRRY</sequence>
<dbReference type="EMBL" id="BTSX01000001">
    <property type="protein sequence ID" value="GMS81615.1"/>
    <property type="molecule type" value="Genomic_DNA"/>
</dbReference>
<dbReference type="AlphaFoldDB" id="A0AAV5SNC4"/>
<evidence type="ECO:0000313" key="2">
    <source>
        <dbReference type="Proteomes" id="UP001432027"/>
    </source>
</evidence>
<comment type="caution">
    <text evidence="1">The sequence shown here is derived from an EMBL/GenBank/DDBJ whole genome shotgun (WGS) entry which is preliminary data.</text>
</comment>
<name>A0AAV5SNC4_9BILA</name>
<dbReference type="Proteomes" id="UP001432027">
    <property type="component" value="Unassembled WGS sequence"/>
</dbReference>
<feature type="non-terminal residue" evidence="1">
    <location>
        <position position="1"/>
    </location>
</feature>
<proteinExistence type="predicted"/>
<feature type="non-terminal residue" evidence="1">
    <location>
        <position position="90"/>
    </location>
</feature>
<gene>
    <name evidence="1" type="ORF">PENTCL1PPCAC_3790</name>
</gene>
<reference evidence="1" key="1">
    <citation type="submission" date="2023-10" db="EMBL/GenBank/DDBJ databases">
        <title>Genome assembly of Pristionchus species.</title>
        <authorList>
            <person name="Yoshida K."/>
            <person name="Sommer R.J."/>
        </authorList>
    </citation>
    <scope>NUCLEOTIDE SEQUENCE</scope>
    <source>
        <strain evidence="1">RS0144</strain>
    </source>
</reference>
<keyword evidence="2" id="KW-1185">Reference proteome</keyword>
<evidence type="ECO:0000313" key="1">
    <source>
        <dbReference type="EMBL" id="GMS81615.1"/>
    </source>
</evidence>
<accession>A0AAV5SNC4</accession>
<organism evidence="1 2">
    <name type="scientific">Pristionchus entomophagus</name>
    <dbReference type="NCBI Taxonomy" id="358040"/>
    <lineage>
        <taxon>Eukaryota</taxon>
        <taxon>Metazoa</taxon>
        <taxon>Ecdysozoa</taxon>
        <taxon>Nematoda</taxon>
        <taxon>Chromadorea</taxon>
        <taxon>Rhabditida</taxon>
        <taxon>Rhabditina</taxon>
        <taxon>Diplogasteromorpha</taxon>
        <taxon>Diplogasteroidea</taxon>
        <taxon>Neodiplogasteridae</taxon>
        <taxon>Pristionchus</taxon>
    </lineage>
</organism>
<protein>
    <submittedName>
        <fullName evidence="1">Uncharacterized protein</fullName>
    </submittedName>
</protein>